<feature type="domain" description="B12-binding" evidence="3">
    <location>
        <begin position="143"/>
        <end position="272"/>
    </location>
</feature>
<dbReference type="GO" id="GO:0050667">
    <property type="term" value="P:homocysteine metabolic process"/>
    <property type="evidence" value="ECO:0007669"/>
    <property type="project" value="TreeGrafter"/>
</dbReference>
<dbReference type="GeneID" id="41322105"/>
<sequence length="274" mass="29813">MHMDLVMEQVLRMRMEDPVLYRKLIAEGEAIELGYLGLEDSRNRVDAEKLKNEYFPEDPSYAAASQGVLDGKRKDVETAVRKLLDSGKDPVDVVTHALMPGIQVQCEMYDLGKAFVPEILMSNDAMQAGIKMCQMKQGDVPSKGNVASFVAEGDLHDIGKNICAAIMRANGYNVVDLGRDVPASKVLEAVRENGIQLVCGSTLMSTTKKGLVDTAGMLETEKTGVSVACGGAAVSKAFVDTFGNAVYTKTPLETVHVATGICSEDKRWTDFRRK</sequence>
<evidence type="ECO:0000256" key="2">
    <source>
        <dbReference type="ARBA" id="ARBA00023285"/>
    </source>
</evidence>
<dbReference type="SMART" id="SM01018">
    <property type="entry name" value="B12-binding_2"/>
    <property type="match status" value="1"/>
</dbReference>
<keyword evidence="5" id="KW-0808">Transferase</keyword>
<dbReference type="InterPro" id="IPR036724">
    <property type="entry name" value="Cobalamin-bd_sf"/>
</dbReference>
<keyword evidence="2" id="KW-0170">Cobalt</keyword>
<dbReference type="PANTHER" id="PTHR45833:SF1">
    <property type="entry name" value="METHIONINE SYNTHASE"/>
    <property type="match status" value="1"/>
</dbReference>
<accession>A0A3G3IIY2</accession>
<dbReference type="Pfam" id="PF02607">
    <property type="entry name" value="B12-binding_2"/>
    <property type="match status" value="1"/>
</dbReference>
<evidence type="ECO:0000259" key="4">
    <source>
        <dbReference type="PROSITE" id="PS51337"/>
    </source>
</evidence>
<dbReference type="PANTHER" id="PTHR45833">
    <property type="entry name" value="METHIONINE SYNTHASE"/>
    <property type="match status" value="1"/>
</dbReference>
<feature type="domain" description="B12-binding N-terminal" evidence="4">
    <location>
        <begin position="51"/>
        <end position="145"/>
    </location>
</feature>
<dbReference type="InterPro" id="IPR006158">
    <property type="entry name" value="Cobalamin-bd"/>
</dbReference>
<dbReference type="EMBL" id="CP017686">
    <property type="protein sequence ID" value="AYQ55452.1"/>
    <property type="molecule type" value="Genomic_DNA"/>
</dbReference>
<dbReference type="OMA" id="ICAGKSW"/>
<dbReference type="Pfam" id="PF02310">
    <property type="entry name" value="B12-binding"/>
    <property type="match status" value="1"/>
</dbReference>
<dbReference type="SUPFAM" id="SSF47644">
    <property type="entry name" value="Methionine synthase domain"/>
    <property type="match status" value="1"/>
</dbReference>
<dbReference type="PROSITE" id="PS51337">
    <property type="entry name" value="B12_BINDING_NTER"/>
    <property type="match status" value="1"/>
</dbReference>
<dbReference type="GO" id="GO:0046653">
    <property type="term" value="P:tetrahydrofolate metabolic process"/>
    <property type="evidence" value="ECO:0007669"/>
    <property type="project" value="TreeGrafter"/>
</dbReference>
<proteinExistence type="predicted"/>
<dbReference type="Gene3D" id="1.10.1240.10">
    <property type="entry name" value="Methionine synthase domain"/>
    <property type="match status" value="1"/>
</dbReference>
<evidence type="ECO:0000313" key="5">
    <source>
        <dbReference type="EMBL" id="AYQ55452.1"/>
    </source>
</evidence>
<dbReference type="GO" id="GO:0008705">
    <property type="term" value="F:methionine synthase activity"/>
    <property type="evidence" value="ECO:0007669"/>
    <property type="project" value="TreeGrafter"/>
</dbReference>
<dbReference type="SUPFAM" id="SSF52242">
    <property type="entry name" value="Cobalamin (vitamin B12)-binding domain"/>
    <property type="match status" value="1"/>
</dbReference>
<dbReference type="InterPro" id="IPR003759">
    <property type="entry name" value="Cbl-bd_cap"/>
</dbReference>
<evidence type="ECO:0000313" key="6">
    <source>
        <dbReference type="Proteomes" id="UP000273278"/>
    </source>
</evidence>
<dbReference type="Proteomes" id="UP000273278">
    <property type="component" value="Chromosome"/>
</dbReference>
<dbReference type="GO" id="GO:0046872">
    <property type="term" value="F:metal ion binding"/>
    <property type="evidence" value="ECO:0007669"/>
    <property type="project" value="UniProtKB-KW"/>
</dbReference>
<dbReference type="GO" id="GO:0032259">
    <property type="term" value="P:methylation"/>
    <property type="evidence" value="ECO:0007669"/>
    <property type="project" value="UniProtKB-KW"/>
</dbReference>
<dbReference type="RefSeq" id="WP_015505223.1">
    <property type="nucleotide sequence ID" value="NZ_CP017686.1"/>
</dbReference>
<keyword evidence="5" id="KW-0489">Methyltransferase</keyword>
<evidence type="ECO:0000256" key="1">
    <source>
        <dbReference type="ARBA" id="ARBA00022723"/>
    </source>
</evidence>
<dbReference type="InterPro" id="IPR050554">
    <property type="entry name" value="Met_Synthase/Corrinoid"/>
</dbReference>
<keyword evidence="1" id="KW-0479">Metal-binding</keyword>
<name>A0A3G3IIY2_9ARCH</name>
<dbReference type="PROSITE" id="PS51332">
    <property type="entry name" value="B12_BINDING"/>
    <property type="match status" value="1"/>
</dbReference>
<gene>
    <name evidence="5" type="ORF">BKD89_06535</name>
</gene>
<dbReference type="Gene3D" id="3.40.50.280">
    <property type="entry name" value="Cobalamin-binding domain"/>
    <property type="match status" value="1"/>
</dbReference>
<dbReference type="GO" id="GO:0031419">
    <property type="term" value="F:cobalamin binding"/>
    <property type="evidence" value="ECO:0007669"/>
    <property type="project" value="InterPro"/>
</dbReference>
<evidence type="ECO:0000259" key="3">
    <source>
        <dbReference type="PROSITE" id="PS51332"/>
    </source>
</evidence>
<protein>
    <submittedName>
        <fullName evidence="5">Methylthiol--CoM methyltransferase</fullName>
    </submittedName>
</protein>
<reference evidence="5 6" key="1">
    <citation type="submission" date="2016-10" db="EMBL/GenBank/DDBJ databases">
        <title>Complete genome of the TMA-utilizing, human hosted archaeon Methanomethylophilus alvus Gen. nov, sp. nov., strain Mx-05, derived from a pure culture.</title>
        <authorList>
            <person name="Brugere J.-F."/>
            <person name="Ben Hania W."/>
            <person name="Chaudhary P.P."/>
            <person name="Gaci N."/>
            <person name="Borrel G."/>
            <person name="Cao Van Tuat L."/>
            <person name="Fardeau M.-L."/>
            <person name="Harris H.M.B."/>
            <person name="O'Toole P.W."/>
            <person name="Ollivier B."/>
        </authorList>
    </citation>
    <scope>NUCLEOTIDE SEQUENCE [LARGE SCALE GENOMIC DNA]</scope>
    <source>
        <strain evidence="5 6">Mx-05</strain>
    </source>
</reference>
<organism evidence="5 6">
    <name type="scientific">Methanomethylophilus alvi</name>
    <dbReference type="NCBI Taxonomy" id="1291540"/>
    <lineage>
        <taxon>Archaea</taxon>
        <taxon>Methanobacteriati</taxon>
        <taxon>Thermoplasmatota</taxon>
        <taxon>Thermoplasmata</taxon>
        <taxon>Methanomassiliicoccales</taxon>
        <taxon>Methanomethylophilaceae</taxon>
        <taxon>Methanomethylophilus</taxon>
    </lineage>
</organism>
<dbReference type="GO" id="GO:0005829">
    <property type="term" value="C:cytosol"/>
    <property type="evidence" value="ECO:0007669"/>
    <property type="project" value="TreeGrafter"/>
</dbReference>
<dbReference type="InterPro" id="IPR036594">
    <property type="entry name" value="Meth_synthase_dom"/>
</dbReference>
<dbReference type="AlphaFoldDB" id="A0A3G3IIY2"/>